<feature type="transmembrane region" description="Helical" evidence="1">
    <location>
        <begin position="67"/>
        <end position="85"/>
    </location>
</feature>
<dbReference type="Proteomes" id="UP001596388">
    <property type="component" value="Unassembled WGS sequence"/>
</dbReference>
<sequence>MRSRPPAGRRRAASRLLGVLGAASATVAAVGVVAPAPLADVFVTALVGGAAAVAVGGGVAAWTGRRLGVWVAALTVTAFSAVGLMTVGFLFVPAALCLLAAAALSGWAGPLVAASSTPPTPRRAALYAVAGAVAVGVGAWLVDVAAFERDLFGSCARETPACVAATTNWPAVAAAAAGLAACVVGAWLFGRGVVAAGRLVRASSGS</sequence>
<keyword evidence="3" id="KW-1185">Reference proteome</keyword>
<dbReference type="GeneID" id="79269014"/>
<dbReference type="EMBL" id="JBHTAG010000002">
    <property type="protein sequence ID" value="MFC7097087.1"/>
    <property type="molecule type" value="Genomic_DNA"/>
</dbReference>
<evidence type="ECO:0000313" key="3">
    <source>
        <dbReference type="Proteomes" id="UP001596388"/>
    </source>
</evidence>
<gene>
    <name evidence="2" type="ORF">ACFQKD_07195</name>
</gene>
<feature type="transmembrane region" description="Helical" evidence="1">
    <location>
        <begin position="124"/>
        <end position="142"/>
    </location>
</feature>
<feature type="transmembrane region" description="Helical" evidence="1">
    <location>
        <begin position="91"/>
        <end position="112"/>
    </location>
</feature>
<feature type="transmembrane region" description="Helical" evidence="1">
    <location>
        <begin position="41"/>
        <end position="60"/>
    </location>
</feature>
<organism evidence="2 3">
    <name type="scientific">Halobaculum marinum</name>
    <dbReference type="NCBI Taxonomy" id="3031996"/>
    <lineage>
        <taxon>Archaea</taxon>
        <taxon>Methanobacteriati</taxon>
        <taxon>Methanobacteriota</taxon>
        <taxon>Stenosarchaea group</taxon>
        <taxon>Halobacteria</taxon>
        <taxon>Halobacteriales</taxon>
        <taxon>Haloferacaceae</taxon>
        <taxon>Halobaculum</taxon>
    </lineage>
</organism>
<feature type="transmembrane region" description="Helical" evidence="1">
    <location>
        <begin position="169"/>
        <end position="189"/>
    </location>
</feature>
<evidence type="ECO:0000313" key="2">
    <source>
        <dbReference type="EMBL" id="MFC7097087.1"/>
    </source>
</evidence>
<comment type="caution">
    <text evidence="2">The sequence shown here is derived from an EMBL/GenBank/DDBJ whole genome shotgun (WGS) entry which is preliminary data.</text>
</comment>
<evidence type="ECO:0000256" key="1">
    <source>
        <dbReference type="SAM" id="Phobius"/>
    </source>
</evidence>
<proteinExistence type="predicted"/>
<reference evidence="2 3" key="1">
    <citation type="journal article" date="2019" name="Int. J. Syst. Evol. Microbiol.">
        <title>The Global Catalogue of Microorganisms (GCM) 10K type strain sequencing project: providing services to taxonomists for standard genome sequencing and annotation.</title>
        <authorList>
            <consortium name="The Broad Institute Genomics Platform"/>
            <consortium name="The Broad Institute Genome Sequencing Center for Infectious Disease"/>
            <person name="Wu L."/>
            <person name="Ma J."/>
        </authorList>
    </citation>
    <scope>NUCLEOTIDE SEQUENCE [LARGE SCALE GENOMIC DNA]</scope>
    <source>
        <strain evidence="2 3">DT55</strain>
    </source>
</reference>
<dbReference type="AlphaFoldDB" id="A0ABD5WXW4"/>
<keyword evidence="1" id="KW-1133">Transmembrane helix</keyword>
<keyword evidence="1" id="KW-0472">Membrane</keyword>
<dbReference type="RefSeq" id="WP_276238435.1">
    <property type="nucleotide sequence ID" value="NZ_CP119989.1"/>
</dbReference>
<keyword evidence="1" id="KW-0812">Transmembrane</keyword>
<name>A0ABD5WXW4_9EURY</name>
<accession>A0ABD5WXW4</accession>
<protein>
    <submittedName>
        <fullName evidence="2">Uncharacterized protein</fullName>
    </submittedName>
</protein>